<sequence>MTKNIKLTSYDGHEFIVPEKIAFQSSTLKFIFSENHPFVEAKCRSAVLPIHSRLLKRVVDFLNFQYNYNNHRTKPSDFEMRDEETLELLDVSAYLGI</sequence>
<proteinExistence type="inferred from homology"/>
<dbReference type="SUPFAM" id="SSF54695">
    <property type="entry name" value="POZ domain"/>
    <property type="match status" value="1"/>
</dbReference>
<feature type="domain" description="SKP1 component POZ" evidence="5">
    <location>
        <begin position="4"/>
        <end position="64"/>
    </location>
</feature>
<comment type="caution">
    <text evidence="6">The sequence shown here is derived from an EMBL/GenBank/DDBJ whole genome shotgun (WGS) entry which is preliminary data.</text>
</comment>
<accession>A0A4Q9L4R3</accession>
<dbReference type="InterPro" id="IPR001232">
    <property type="entry name" value="SKP1-like"/>
</dbReference>
<evidence type="ECO:0000256" key="2">
    <source>
        <dbReference type="ARBA" id="ARBA00009993"/>
    </source>
</evidence>
<keyword evidence="7" id="KW-1185">Reference proteome</keyword>
<evidence type="ECO:0000256" key="3">
    <source>
        <dbReference type="ARBA" id="ARBA00021347"/>
    </source>
</evidence>
<dbReference type="Gene3D" id="3.30.710.10">
    <property type="entry name" value="Potassium Channel Kv1.1, Chain A"/>
    <property type="match status" value="1"/>
</dbReference>
<dbReference type="InterPro" id="IPR011333">
    <property type="entry name" value="SKP1/BTB/POZ_sf"/>
</dbReference>
<protein>
    <recommendedName>
        <fullName evidence="3">Elongin-C</fullName>
    </recommendedName>
</protein>
<dbReference type="InterPro" id="IPR016073">
    <property type="entry name" value="Skp1_comp_POZ"/>
</dbReference>
<gene>
    <name evidence="6" type="ORF">CWI36_1093p0010</name>
</gene>
<evidence type="ECO:0000313" key="6">
    <source>
        <dbReference type="EMBL" id="TBU02528.1"/>
    </source>
</evidence>
<comment type="similarity">
    <text evidence="2">Belongs to the SKP1 family.</text>
</comment>
<dbReference type="VEuPathDB" id="MicrosporidiaDB:CWI39_0707p0020"/>
<reference evidence="6 7" key="1">
    <citation type="submission" date="2017-12" db="EMBL/GenBank/DDBJ databases">
        <authorList>
            <person name="Pombert J.-F."/>
            <person name="Haag K.L."/>
            <person name="Ebert D."/>
        </authorList>
    </citation>
    <scope>NUCLEOTIDE SEQUENCE [LARGE SCALE GENOMIC DNA]</scope>
    <source>
        <strain evidence="6">BE-OM-2</strain>
    </source>
</reference>
<dbReference type="PANTHER" id="PTHR20648">
    <property type="entry name" value="ELONGIN-C"/>
    <property type="match status" value="1"/>
</dbReference>
<dbReference type="Pfam" id="PF03931">
    <property type="entry name" value="Skp1_POZ"/>
    <property type="match status" value="1"/>
</dbReference>
<dbReference type="STRING" id="148818.A0A4Q9L4R3"/>
<evidence type="ECO:0000259" key="5">
    <source>
        <dbReference type="Pfam" id="PF03931"/>
    </source>
</evidence>
<evidence type="ECO:0000256" key="4">
    <source>
        <dbReference type="ARBA" id="ARBA00023242"/>
    </source>
</evidence>
<dbReference type="AlphaFoldDB" id="A0A4Q9L4R3"/>
<evidence type="ECO:0000313" key="7">
    <source>
        <dbReference type="Proteomes" id="UP000291404"/>
    </source>
</evidence>
<comment type="subcellular location">
    <subcellularLocation>
        <location evidence="1">Nucleus</location>
    </subcellularLocation>
</comment>
<dbReference type="GO" id="GO:0006511">
    <property type="term" value="P:ubiquitin-dependent protein catabolic process"/>
    <property type="evidence" value="ECO:0007669"/>
    <property type="project" value="InterPro"/>
</dbReference>
<dbReference type="SMART" id="SM00512">
    <property type="entry name" value="Skp1"/>
    <property type="match status" value="1"/>
</dbReference>
<dbReference type="EMBL" id="PITI01001093">
    <property type="protein sequence ID" value="TBU02528.1"/>
    <property type="molecule type" value="Genomic_DNA"/>
</dbReference>
<keyword evidence="4" id="KW-0539">Nucleus</keyword>
<dbReference type="InterPro" id="IPR039948">
    <property type="entry name" value="ELC1"/>
</dbReference>
<evidence type="ECO:0000256" key="1">
    <source>
        <dbReference type="ARBA" id="ARBA00004123"/>
    </source>
</evidence>
<organism evidence="6 7">
    <name type="scientific">Hamiltosporidium magnivora</name>
    <dbReference type="NCBI Taxonomy" id="148818"/>
    <lineage>
        <taxon>Eukaryota</taxon>
        <taxon>Fungi</taxon>
        <taxon>Fungi incertae sedis</taxon>
        <taxon>Microsporidia</taxon>
        <taxon>Dubosqiidae</taxon>
        <taxon>Hamiltosporidium</taxon>
    </lineage>
</organism>
<dbReference type="FunFam" id="3.30.710.10:FF:000035">
    <property type="entry name" value="Elongin C transcription elongation factor"/>
    <property type="match status" value="1"/>
</dbReference>
<dbReference type="VEuPathDB" id="MicrosporidiaDB:CWI36_1093p0010"/>
<name>A0A4Q9L4R3_9MICR</name>
<dbReference type="GO" id="GO:0005634">
    <property type="term" value="C:nucleus"/>
    <property type="evidence" value="ECO:0007669"/>
    <property type="project" value="UniProtKB-SubCell"/>
</dbReference>
<dbReference type="Proteomes" id="UP000291404">
    <property type="component" value="Unassembled WGS sequence"/>
</dbReference>